<dbReference type="GO" id="GO:0005829">
    <property type="term" value="C:cytosol"/>
    <property type="evidence" value="ECO:0007669"/>
    <property type="project" value="TreeGrafter"/>
</dbReference>
<dbReference type="AlphaFoldDB" id="A0A5S9MKT2"/>
<reference evidence="3 4" key="1">
    <citation type="submission" date="2019-12" db="EMBL/GenBank/DDBJ databases">
        <title>Full genome sequence of a Bacillus safensis strain isolated from commercially available natto in Indonesia.</title>
        <authorList>
            <person name="Yoshida M."/>
            <person name="Uomi M."/>
            <person name="Waturangi D."/>
            <person name="Ekaputri J.J."/>
            <person name="Setiamarga D.H.E."/>
        </authorList>
    </citation>
    <scope>NUCLEOTIDE SEQUENCE [LARGE SCALE GENOMIC DNA]</scope>
    <source>
        <strain evidence="3 4">IDN1</strain>
    </source>
</reference>
<dbReference type="PANTHER" id="PTHR10353">
    <property type="entry name" value="GLYCOSYL HYDROLASE"/>
    <property type="match status" value="1"/>
</dbReference>
<dbReference type="PANTHER" id="PTHR10353:SF122">
    <property type="entry name" value="6-PHOSPHO-BETA-GLUCOSIDASE ASCB-RELATED"/>
    <property type="match status" value="1"/>
</dbReference>
<dbReference type="Gene3D" id="3.20.20.80">
    <property type="entry name" value="Glycosidases"/>
    <property type="match status" value="1"/>
</dbReference>
<gene>
    <name evidence="3" type="ORF">BsIDN1_69000</name>
</gene>
<dbReference type="Proteomes" id="UP000464658">
    <property type="component" value="Chromosome"/>
</dbReference>
<dbReference type="SUPFAM" id="SSF51445">
    <property type="entry name" value="(Trans)glycosidases"/>
    <property type="match status" value="1"/>
</dbReference>
<evidence type="ECO:0000256" key="2">
    <source>
        <dbReference type="RuleBase" id="RU003690"/>
    </source>
</evidence>
<evidence type="ECO:0000313" key="4">
    <source>
        <dbReference type="Proteomes" id="UP000464658"/>
    </source>
</evidence>
<dbReference type="InterPro" id="IPR001360">
    <property type="entry name" value="Glyco_hydro_1"/>
</dbReference>
<evidence type="ECO:0000256" key="1">
    <source>
        <dbReference type="ARBA" id="ARBA00023295"/>
    </source>
</evidence>
<name>A0A5S9MKT2_BACIA</name>
<keyword evidence="1" id="KW-0378">Hydrolase</keyword>
<dbReference type="Pfam" id="PF00232">
    <property type="entry name" value="Glyco_hydro_1"/>
    <property type="match status" value="1"/>
</dbReference>
<dbReference type="InterPro" id="IPR017853">
    <property type="entry name" value="GH"/>
</dbReference>
<dbReference type="GO" id="GO:0008422">
    <property type="term" value="F:beta-glucosidase activity"/>
    <property type="evidence" value="ECO:0007669"/>
    <property type="project" value="TreeGrafter"/>
</dbReference>
<dbReference type="GO" id="GO:0016052">
    <property type="term" value="P:carbohydrate catabolic process"/>
    <property type="evidence" value="ECO:0007669"/>
    <property type="project" value="TreeGrafter"/>
</dbReference>
<organism evidence="3 4">
    <name type="scientific">Bacillus safensis</name>
    <dbReference type="NCBI Taxonomy" id="561879"/>
    <lineage>
        <taxon>Bacteria</taxon>
        <taxon>Bacillati</taxon>
        <taxon>Bacillota</taxon>
        <taxon>Bacilli</taxon>
        <taxon>Bacillales</taxon>
        <taxon>Bacillaceae</taxon>
        <taxon>Bacillus</taxon>
    </lineage>
</organism>
<keyword evidence="1" id="KW-0326">Glycosidase</keyword>
<evidence type="ECO:0000313" key="3">
    <source>
        <dbReference type="EMBL" id="BBP93282.1"/>
    </source>
</evidence>
<dbReference type="EMBL" id="AP021906">
    <property type="protein sequence ID" value="BBP93282.1"/>
    <property type="molecule type" value="Genomic_DNA"/>
</dbReference>
<protein>
    <submittedName>
        <fullName evidence="3">Uncharacterized protein</fullName>
    </submittedName>
</protein>
<proteinExistence type="inferred from homology"/>
<sequence length="59" mass="6913">MKKVFDELHKHGIEPVVTISHYEMPLALVKNYGGWRNRKLVDLYETYAKKHCSPALKTK</sequence>
<accession>A0A5S9MKT2</accession>
<comment type="similarity">
    <text evidence="2">Belongs to the glycosyl hydrolase 1 family.</text>
</comment>